<evidence type="ECO:0000313" key="3">
    <source>
        <dbReference type="Proteomes" id="UP000011081"/>
    </source>
</evidence>
<feature type="transmembrane region" description="Helical" evidence="1">
    <location>
        <begin position="61"/>
        <end position="88"/>
    </location>
</feature>
<proteinExistence type="predicted"/>
<keyword evidence="1" id="KW-1133">Transmembrane helix</keyword>
<dbReference type="GeneID" id="19879412"/>
<accession>L2GV89</accession>
<name>L2GV89_VAVCU</name>
<reference evidence="3" key="1">
    <citation type="submission" date="2011-03" db="EMBL/GenBank/DDBJ databases">
        <title>The genome sequence of Vavraia culicis strain floridensis.</title>
        <authorList>
            <consortium name="The Broad Institute Genome Sequencing Platform"/>
            <person name="Cuomo C."/>
            <person name="Becnel J."/>
            <person name="Sanscrainte N."/>
            <person name="Young S.K."/>
            <person name="Zeng Q."/>
            <person name="Gargeya S."/>
            <person name="Fitzgerald M."/>
            <person name="Haas B."/>
            <person name="Abouelleil A."/>
            <person name="Alvarado L."/>
            <person name="Arachchi H.M."/>
            <person name="Berlin A."/>
            <person name="Chapman S.B."/>
            <person name="Gearin G."/>
            <person name="Goldberg J."/>
            <person name="Griggs A."/>
            <person name="Gujja S."/>
            <person name="Hansen M."/>
            <person name="Heiman D."/>
            <person name="Howarth C."/>
            <person name="Larimer J."/>
            <person name="Lui A."/>
            <person name="MacDonald P.J.P."/>
            <person name="McCowen C."/>
            <person name="Montmayeur A."/>
            <person name="Murphy C."/>
            <person name="Neiman D."/>
            <person name="Pearson M."/>
            <person name="Priest M."/>
            <person name="Roberts A."/>
            <person name="Saif S."/>
            <person name="Shea T."/>
            <person name="Sisk P."/>
            <person name="Stolte C."/>
            <person name="Sykes S."/>
            <person name="Wortman J."/>
            <person name="Nusbaum C."/>
            <person name="Birren B."/>
        </authorList>
    </citation>
    <scope>NUCLEOTIDE SEQUENCE [LARGE SCALE GENOMIC DNA]</scope>
    <source>
        <strain evidence="3">floridensis</strain>
    </source>
</reference>
<organism evidence="2 3">
    <name type="scientific">Vavraia culicis (isolate floridensis)</name>
    <name type="common">Microsporidian parasite</name>
    <dbReference type="NCBI Taxonomy" id="948595"/>
    <lineage>
        <taxon>Eukaryota</taxon>
        <taxon>Fungi</taxon>
        <taxon>Fungi incertae sedis</taxon>
        <taxon>Microsporidia</taxon>
        <taxon>Pleistophoridae</taxon>
        <taxon>Vavraia</taxon>
    </lineage>
</organism>
<dbReference type="InParanoid" id="L2GV89"/>
<protein>
    <submittedName>
        <fullName evidence="2">Uncharacterized protein</fullName>
    </submittedName>
</protein>
<keyword evidence="3" id="KW-1185">Reference proteome</keyword>
<gene>
    <name evidence="2" type="ORF">VCUG_01536</name>
</gene>
<dbReference type="AlphaFoldDB" id="L2GV89"/>
<evidence type="ECO:0000313" key="2">
    <source>
        <dbReference type="EMBL" id="ELA47005.1"/>
    </source>
</evidence>
<dbReference type="RefSeq" id="XP_008074553.1">
    <property type="nucleotide sequence ID" value="XM_008076362.1"/>
</dbReference>
<dbReference type="HOGENOM" id="CLU_1645003_0_0_1"/>
<dbReference type="VEuPathDB" id="MicrosporidiaDB:VCUG_01536"/>
<sequence length="161" mass="18809">MDINHTFTNIAGADMPYPTVNPSSTQKSVLIDEPHFEAQEIDDIIVRNGYEDFYYNLIIKLFYFAAAEFAIFLLLNIGWFFMCSIAIYDTETIIYRDAKEKEKRKKSKYTIVPEEEESVDRQESTAGLAINKVKNWLRFTRENKDFDIERGSARSGNRYFA</sequence>
<keyword evidence="1" id="KW-0812">Transmembrane</keyword>
<keyword evidence="1" id="KW-0472">Membrane</keyword>
<dbReference type="EMBL" id="GL877427">
    <property type="protein sequence ID" value="ELA47005.1"/>
    <property type="molecule type" value="Genomic_DNA"/>
</dbReference>
<evidence type="ECO:0000256" key="1">
    <source>
        <dbReference type="SAM" id="Phobius"/>
    </source>
</evidence>
<dbReference type="Proteomes" id="UP000011081">
    <property type="component" value="Unassembled WGS sequence"/>
</dbReference>